<feature type="transmembrane region" description="Helical" evidence="7">
    <location>
        <begin position="187"/>
        <end position="208"/>
    </location>
</feature>
<feature type="domain" description="Major facilitator superfamily (MFS) profile" evidence="8">
    <location>
        <begin position="29"/>
        <end position="425"/>
    </location>
</feature>
<feature type="transmembrane region" description="Helical" evidence="7">
    <location>
        <begin position="66"/>
        <end position="86"/>
    </location>
</feature>
<name>A0ABP7FX93_9ACTN</name>
<keyword evidence="5 7" id="KW-1133">Transmembrane helix</keyword>
<feature type="transmembrane region" description="Helical" evidence="7">
    <location>
        <begin position="121"/>
        <end position="145"/>
    </location>
</feature>
<evidence type="ECO:0000256" key="1">
    <source>
        <dbReference type="ARBA" id="ARBA00004651"/>
    </source>
</evidence>
<evidence type="ECO:0000256" key="4">
    <source>
        <dbReference type="ARBA" id="ARBA00022692"/>
    </source>
</evidence>
<dbReference type="RefSeq" id="WP_345652272.1">
    <property type="nucleotide sequence ID" value="NZ_BAABEP010000049.1"/>
</dbReference>
<feature type="transmembrane region" description="Helical" evidence="7">
    <location>
        <begin position="308"/>
        <end position="327"/>
    </location>
</feature>
<evidence type="ECO:0000256" key="3">
    <source>
        <dbReference type="ARBA" id="ARBA00022475"/>
    </source>
</evidence>
<proteinExistence type="predicted"/>
<comment type="subcellular location">
    <subcellularLocation>
        <location evidence="1">Cell membrane</location>
        <topology evidence="1">Multi-pass membrane protein</topology>
    </subcellularLocation>
</comment>
<comment type="caution">
    <text evidence="9">The sequence shown here is derived from an EMBL/GenBank/DDBJ whole genome shotgun (WGS) entry which is preliminary data.</text>
</comment>
<dbReference type="InterPro" id="IPR011701">
    <property type="entry name" value="MFS"/>
</dbReference>
<keyword evidence="6 7" id="KW-0472">Membrane</keyword>
<evidence type="ECO:0000259" key="8">
    <source>
        <dbReference type="PROSITE" id="PS50850"/>
    </source>
</evidence>
<dbReference type="InterPro" id="IPR050171">
    <property type="entry name" value="MFS_Transporters"/>
</dbReference>
<keyword evidence="4 7" id="KW-0812">Transmembrane</keyword>
<dbReference type="PANTHER" id="PTHR23517:SF3">
    <property type="entry name" value="INTEGRAL MEMBRANE TRANSPORT PROTEIN"/>
    <property type="match status" value="1"/>
</dbReference>
<dbReference type="CDD" id="cd17337">
    <property type="entry name" value="MFS_CsbX"/>
    <property type="match status" value="1"/>
</dbReference>
<organism evidence="9 10">
    <name type="scientific">Streptomyces tremellae</name>
    <dbReference type="NCBI Taxonomy" id="1124239"/>
    <lineage>
        <taxon>Bacteria</taxon>
        <taxon>Bacillati</taxon>
        <taxon>Actinomycetota</taxon>
        <taxon>Actinomycetes</taxon>
        <taxon>Kitasatosporales</taxon>
        <taxon>Streptomycetaceae</taxon>
        <taxon>Streptomyces</taxon>
    </lineage>
</organism>
<evidence type="ECO:0000313" key="9">
    <source>
        <dbReference type="EMBL" id="GAA3749477.1"/>
    </source>
</evidence>
<evidence type="ECO:0000256" key="7">
    <source>
        <dbReference type="SAM" id="Phobius"/>
    </source>
</evidence>
<evidence type="ECO:0000256" key="2">
    <source>
        <dbReference type="ARBA" id="ARBA00022448"/>
    </source>
</evidence>
<accession>A0ABP7FX93</accession>
<feature type="transmembrane region" description="Helical" evidence="7">
    <location>
        <begin position="399"/>
        <end position="421"/>
    </location>
</feature>
<keyword evidence="2" id="KW-0813">Transport</keyword>
<protein>
    <submittedName>
        <fullName evidence="9">MFS transporter</fullName>
    </submittedName>
</protein>
<keyword evidence="10" id="KW-1185">Reference proteome</keyword>
<dbReference type="EMBL" id="BAABEP010000049">
    <property type="protein sequence ID" value="GAA3749477.1"/>
    <property type="molecule type" value="Genomic_DNA"/>
</dbReference>
<dbReference type="Gene3D" id="1.20.1250.20">
    <property type="entry name" value="MFS general substrate transporter like domains"/>
    <property type="match status" value="2"/>
</dbReference>
<evidence type="ECO:0000313" key="10">
    <source>
        <dbReference type="Proteomes" id="UP001499884"/>
    </source>
</evidence>
<feature type="transmembrane region" description="Helical" evidence="7">
    <location>
        <begin position="374"/>
        <end position="393"/>
    </location>
</feature>
<dbReference type="Proteomes" id="UP001499884">
    <property type="component" value="Unassembled WGS sequence"/>
</dbReference>
<dbReference type="InterPro" id="IPR004748">
    <property type="entry name" value="Polyol_permease-like"/>
</dbReference>
<sequence length="446" mass="47209">MRTTSGGPEGEPAPPGPLPLVERIGIPRPLAWGYLAVLVFMIGDGVESNYLEPYLADWGFGDHSAGLVISVYGAFVAVGSWFSGALSTLWGPRRVMRLGAALWVVFEVLFLAVALPSGNHALVYVCYGLRGVAYPLFAYAFLLWVQLTSRSELRGSAAGWFWFAYSAGLPTIGSALAAVAIPLVGAYATFWLSLGLVAAGGLIGSLAVREAHGTRPVTVGERPRARTELLRGISVLRRYPRTGVAALVRMINTTPYFGFFVFLPSFFSDRIGLGTSEYLALVSFMGVIGILADPVLGRLSDRFGWRHTIALAGGTGCAAGVLVLYWLPQLDPGNYPLALAATVLYGIMLAGYIPLSALLPSLVREEDKGNAMGVYSLAAGLSTFVGPLTYAVFDPLVGHTGVVLIYAGMYVAGAVLTWLLLRVDEDPGELRAAAAKEAATAGAARA</sequence>
<dbReference type="PANTHER" id="PTHR23517">
    <property type="entry name" value="RESISTANCE PROTEIN MDTM, PUTATIVE-RELATED-RELATED"/>
    <property type="match status" value="1"/>
</dbReference>
<feature type="transmembrane region" description="Helical" evidence="7">
    <location>
        <begin position="157"/>
        <end position="181"/>
    </location>
</feature>
<feature type="transmembrane region" description="Helical" evidence="7">
    <location>
        <begin position="339"/>
        <end position="362"/>
    </location>
</feature>
<feature type="transmembrane region" description="Helical" evidence="7">
    <location>
        <begin position="246"/>
        <end position="266"/>
    </location>
</feature>
<dbReference type="PROSITE" id="PS50850">
    <property type="entry name" value="MFS"/>
    <property type="match status" value="1"/>
</dbReference>
<keyword evidence="3" id="KW-1003">Cell membrane</keyword>
<dbReference type="InterPro" id="IPR036259">
    <property type="entry name" value="MFS_trans_sf"/>
</dbReference>
<dbReference type="SUPFAM" id="SSF103473">
    <property type="entry name" value="MFS general substrate transporter"/>
    <property type="match status" value="1"/>
</dbReference>
<gene>
    <name evidence="9" type="ORF">GCM10023082_51900</name>
</gene>
<dbReference type="NCBIfam" id="TIGR00897">
    <property type="entry name" value="2A0118"/>
    <property type="match status" value="1"/>
</dbReference>
<feature type="transmembrane region" description="Helical" evidence="7">
    <location>
        <begin position="278"/>
        <end position="296"/>
    </location>
</feature>
<feature type="transmembrane region" description="Helical" evidence="7">
    <location>
        <begin position="98"/>
        <end position="115"/>
    </location>
</feature>
<evidence type="ECO:0000256" key="6">
    <source>
        <dbReference type="ARBA" id="ARBA00023136"/>
    </source>
</evidence>
<evidence type="ECO:0000256" key="5">
    <source>
        <dbReference type="ARBA" id="ARBA00022989"/>
    </source>
</evidence>
<dbReference type="Pfam" id="PF07690">
    <property type="entry name" value="MFS_1"/>
    <property type="match status" value="1"/>
</dbReference>
<reference evidence="10" key="1">
    <citation type="journal article" date="2019" name="Int. J. Syst. Evol. Microbiol.">
        <title>The Global Catalogue of Microorganisms (GCM) 10K type strain sequencing project: providing services to taxonomists for standard genome sequencing and annotation.</title>
        <authorList>
            <consortium name="The Broad Institute Genomics Platform"/>
            <consortium name="The Broad Institute Genome Sequencing Center for Infectious Disease"/>
            <person name="Wu L."/>
            <person name="Ma J."/>
        </authorList>
    </citation>
    <scope>NUCLEOTIDE SEQUENCE [LARGE SCALE GENOMIC DNA]</scope>
    <source>
        <strain evidence="10">JCM 30846</strain>
    </source>
</reference>
<dbReference type="InterPro" id="IPR020846">
    <property type="entry name" value="MFS_dom"/>
</dbReference>